<dbReference type="Pfam" id="PF06646">
    <property type="entry name" value="CypI"/>
    <property type="match status" value="1"/>
</dbReference>
<reference evidence="1 2" key="1">
    <citation type="submission" date="2019-06" db="EMBL/GenBank/DDBJ databases">
        <title>A comparative genomics study of ostrich specific Mycoplasmas.</title>
        <authorList>
            <person name="Botes A."/>
            <person name="Nel T."/>
        </authorList>
    </citation>
    <scope>NUCLEOTIDE SEQUENCE [LARGE SCALE GENOMIC DNA]</scope>
    <source>
        <strain evidence="1 2">Ms01</strain>
    </source>
</reference>
<proteinExistence type="predicted"/>
<gene>
    <name evidence="1" type="ORF">FJM01_01420</name>
</gene>
<dbReference type="EMBL" id="VFSY01000023">
    <property type="protein sequence ID" value="TPI01906.1"/>
    <property type="molecule type" value="Genomic_DNA"/>
</dbReference>
<sequence length="381" mass="43652">MKKSLKLFLFNLPLINPIISISCQNNNQEIKTLKDIRFAVNDPWFGSRSEGFFKNITKRFNEKTNSNATYNVNFQQANADLASNILKGSSDVAILTSGLYNASNNASELIPIVQTMTRALSFDLDSSKRYSDGSDNDELVKIAKKAEALFLEKPYSEWNDEEYKWNGSLYQKFYAPADTLVDFYRGLVMIQGTNEELTKIKEAWKNKDWNTFRNFGIVLGDKDSSSKYILPQALFKKHFNKKGNEFSGFEVDKIEHSNKYNTGNIKDIGKGSLADFHIVFDDLGSFGYTHNIKGNEKLNYYKPDNSNAKIEFLTVTDPLKYNVFVTSKRMSKDLRDALANSIIETWKANEDDYGFKVGFNGYKIINDYQTEVIKFYKDSTQ</sequence>
<dbReference type="Proteomes" id="UP000317904">
    <property type="component" value="Unassembled WGS sequence"/>
</dbReference>
<dbReference type="InterPro" id="IPR010592">
    <property type="entry name" value="CypI"/>
</dbReference>
<accession>A0A502M3T4</accession>
<dbReference type="AlphaFoldDB" id="A0A502M3T4"/>
<organism evidence="1 2">
    <name type="scientific">Mycoplasma struthionis</name>
    <dbReference type="NCBI Taxonomy" id="538220"/>
    <lineage>
        <taxon>Bacteria</taxon>
        <taxon>Bacillati</taxon>
        <taxon>Mycoplasmatota</taxon>
        <taxon>Mollicutes</taxon>
        <taxon>Mycoplasmataceae</taxon>
        <taxon>Mycoplasma</taxon>
    </lineage>
</organism>
<dbReference type="Gene3D" id="3.40.190.190">
    <property type="entry name" value="CypI, domain 2"/>
    <property type="match status" value="1"/>
</dbReference>
<comment type="caution">
    <text evidence="1">The sequence shown here is derived from an EMBL/GenBank/DDBJ whole genome shotgun (WGS) entry which is preliminary data.</text>
</comment>
<dbReference type="PROSITE" id="PS51257">
    <property type="entry name" value="PROKAR_LIPOPROTEIN"/>
    <property type="match status" value="1"/>
</dbReference>
<protein>
    <submittedName>
        <fullName evidence="1">Alkylphosphonate ABC transporter substrate-binidng protein</fullName>
    </submittedName>
</protein>
<evidence type="ECO:0000313" key="2">
    <source>
        <dbReference type="Proteomes" id="UP000317904"/>
    </source>
</evidence>
<dbReference type="Gene3D" id="3.40.190.180">
    <property type="entry name" value="Cypl, domain I"/>
    <property type="match status" value="1"/>
</dbReference>
<name>A0A502M3T4_9MOLU</name>
<dbReference type="InterPro" id="IPR043100">
    <property type="entry name" value="CypI_dom_II"/>
</dbReference>
<evidence type="ECO:0000313" key="1">
    <source>
        <dbReference type="EMBL" id="TPI01906.1"/>
    </source>
</evidence>
<dbReference type="RefSeq" id="WP_140701016.1">
    <property type="nucleotide sequence ID" value="NZ_VFSY01000023.1"/>
</dbReference>
<dbReference type="NCBIfam" id="NF045838">
    <property type="entry name" value="MG289_thiam_LP"/>
    <property type="match status" value="1"/>
</dbReference>
<dbReference type="InterPro" id="IPR043099">
    <property type="entry name" value="CypI_dom_I"/>
</dbReference>